<dbReference type="AlphaFoldDB" id="A0A847RCW3"/>
<organism evidence="1 2">
    <name type="scientific">Marinomonas profundi</name>
    <dbReference type="NCBI Taxonomy" id="2726122"/>
    <lineage>
        <taxon>Bacteria</taxon>
        <taxon>Pseudomonadati</taxon>
        <taxon>Pseudomonadota</taxon>
        <taxon>Gammaproteobacteria</taxon>
        <taxon>Oceanospirillales</taxon>
        <taxon>Oceanospirillaceae</taxon>
        <taxon>Marinomonas</taxon>
    </lineage>
</organism>
<name>A0A847RCW3_9GAMM</name>
<comment type="caution">
    <text evidence="1">The sequence shown here is derived from an EMBL/GenBank/DDBJ whole genome shotgun (WGS) entry which is preliminary data.</text>
</comment>
<keyword evidence="2" id="KW-1185">Reference proteome</keyword>
<sequence length="72" mass="8233">MAKPIYTWKKNLKPQILLDKLSKIVNVTEDGKVSFVGWDYHEIIVALENMVETKNASRDLYLPTLISKAVTL</sequence>
<gene>
    <name evidence="1" type="ORF">HGG82_16330</name>
</gene>
<reference evidence="1 2" key="1">
    <citation type="submission" date="2020-04" db="EMBL/GenBank/DDBJ databases">
        <title>Marinomonas sp. M1K-6 isolated from the deep seawater of the Mariana Trench.</title>
        <authorList>
            <person name="Li Y."/>
        </authorList>
    </citation>
    <scope>NUCLEOTIDE SEQUENCE [LARGE SCALE GENOMIC DNA]</scope>
    <source>
        <strain evidence="1 2">M1K-6</strain>
    </source>
</reference>
<protein>
    <submittedName>
        <fullName evidence="1">Uncharacterized protein</fullName>
    </submittedName>
</protein>
<accession>A0A847RCW3</accession>
<dbReference type="EMBL" id="JABAEK010000032">
    <property type="protein sequence ID" value="NLQ19167.1"/>
    <property type="molecule type" value="Genomic_DNA"/>
</dbReference>
<dbReference type="Proteomes" id="UP000586067">
    <property type="component" value="Unassembled WGS sequence"/>
</dbReference>
<proteinExistence type="predicted"/>
<evidence type="ECO:0000313" key="1">
    <source>
        <dbReference type="EMBL" id="NLQ19167.1"/>
    </source>
</evidence>
<evidence type="ECO:0000313" key="2">
    <source>
        <dbReference type="Proteomes" id="UP000586067"/>
    </source>
</evidence>
<dbReference type="RefSeq" id="WP_168827608.1">
    <property type="nucleotide sequence ID" value="NZ_CP073013.1"/>
</dbReference>